<feature type="chain" id="PRO_5020264949" evidence="2">
    <location>
        <begin position="33"/>
        <end position="501"/>
    </location>
</feature>
<evidence type="ECO:0000256" key="1">
    <source>
        <dbReference type="SAM" id="MobiDB-lite"/>
    </source>
</evidence>
<keyword evidence="2" id="KW-0732">Signal</keyword>
<feature type="signal peptide" evidence="2">
    <location>
        <begin position="1"/>
        <end position="32"/>
    </location>
</feature>
<evidence type="ECO:0000313" key="3">
    <source>
        <dbReference type="EMBL" id="RZS91669.1"/>
    </source>
</evidence>
<dbReference type="AlphaFoldDB" id="A0A4V2F558"/>
<name>A0A4V2F558_9ACTN</name>
<organism evidence="3 4">
    <name type="scientific">Motilibacter rhizosphaerae</name>
    <dbReference type="NCBI Taxonomy" id="598652"/>
    <lineage>
        <taxon>Bacteria</taxon>
        <taxon>Bacillati</taxon>
        <taxon>Actinomycetota</taxon>
        <taxon>Actinomycetes</taxon>
        <taxon>Motilibacterales</taxon>
        <taxon>Motilibacteraceae</taxon>
        <taxon>Motilibacter</taxon>
    </lineage>
</organism>
<comment type="caution">
    <text evidence="3">The sequence shown here is derived from an EMBL/GenBank/DDBJ whole genome shotgun (WGS) entry which is preliminary data.</text>
</comment>
<dbReference type="Proteomes" id="UP000293638">
    <property type="component" value="Unassembled WGS sequence"/>
</dbReference>
<feature type="compositionally biased region" description="Low complexity" evidence="1">
    <location>
        <begin position="392"/>
        <end position="409"/>
    </location>
</feature>
<proteinExistence type="predicted"/>
<feature type="region of interest" description="Disordered" evidence="1">
    <location>
        <begin position="30"/>
        <end position="50"/>
    </location>
</feature>
<protein>
    <submittedName>
        <fullName evidence="3">Uncharacterized protein</fullName>
    </submittedName>
</protein>
<evidence type="ECO:0000256" key="2">
    <source>
        <dbReference type="SAM" id="SignalP"/>
    </source>
</evidence>
<feature type="compositionally biased region" description="Pro residues" evidence="1">
    <location>
        <begin position="376"/>
        <end position="391"/>
    </location>
</feature>
<feature type="compositionally biased region" description="Low complexity" evidence="1">
    <location>
        <begin position="346"/>
        <end position="375"/>
    </location>
</feature>
<reference evidence="3 4" key="1">
    <citation type="submission" date="2019-02" db="EMBL/GenBank/DDBJ databases">
        <title>Genomic Encyclopedia of Type Strains, Phase IV (KMG-IV): sequencing the most valuable type-strain genomes for metagenomic binning, comparative biology and taxonomic classification.</title>
        <authorList>
            <person name="Goeker M."/>
        </authorList>
    </citation>
    <scope>NUCLEOTIDE SEQUENCE [LARGE SCALE GENOMIC DNA]</scope>
    <source>
        <strain evidence="3 4">DSM 45622</strain>
    </source>
</reference>
<sequence>MGRARQAVAALIAAGGVAAAATLVAAQGTASAAPPPSATGSGSVVDPVGDGAPGADVSGFTFSLADGTVTFTATLAAWDPSASPRDLLDAEVDVDGDGAADVRLVASKGSPPVANVPRPQQGGYYYPPECQKPFSADPATRTLSVSLPEHCIGSPAAAAARASLSPPDGCCPNDITAWTPLVRPAGVVDPKVVRATGWSDPTGDVVAAPAADAVTHSVTSDGSVVTFSVRLADWSPDTANLLFFTDIDVDGDGTTDFYAAPYGPDGKAALTTSAGYAVAGTETAVVRDAAARTLSMSFPVSALGPATSLSVIDDVFLPGTTGIDQLPDRAGRDVWSPVVTLPPAPTASSSPTPTESASPTPSVAASPSPTVGASPPATPPSAPEVPQPPATTPTTTAAPSPSASSTLPAGSVAKDGRPAPEPILRLLRATRVALDFPTRAHGAYVVVQYRAHHRWVSAVRVRLNGKGDATVALPTPVAKAVRGGSALRAVLGHRAYVVVKG</sequence>
<keyword evidence="4" id="KW-1185">Reference proteome</keyword>
<evidence type="ECO:0000313" key="4">
    <source>
        <dbReference type="Proteomes" id="UP000293638"/>
    </source>
</evidence>
<dbReference type="EMBL" id="SGXD01000001">
    <property type="protein sequence ID" value="RZS91669.1"/>
    <property type="molecule type" value="Genomic_DNA"/>
</dbReference>
<accession>A0A4V2F558</accession>
<dbReference type="RefSeq" id="WP_130491707.1">
    <property type="nucleotide sequence ID" value="NZ_SGXD01000001.1"/>
</dbReference>
<gene>
    <name evidence="3" type="ORF">EV189_0916</name>
</gene>
<feature type="region of interest" description="Disordered" evidence="1">
    <location>
        <begin position="335"/>
        <end position="418"/>
    </location>
</feature>